<proteinExistence type="predicted"/>
<dbReference type="AlphaFoldDB" id="A0AA42RX26"/>
<dbReference type="SUPFAM" id="SSF54621">
    <property type="entry name" value="Heme-binding protein A (HasA)"/>
    <property type="match status" value="1"/>
</dbReference>
<accession>A0AA42RX26</accession>
<dbReference type="Gene3D" id="3.30.1500.10">
    <property type="entry name" value="Haem-binding HasA"/>
    <property type="match status" value="1"/>
</dbReference>
<comment type="caution">
    <text evidence="1">The sequence shown here is derived from an EMBL/GenBank/DDBJ whole genome shotgun (WGS) entry which is preliminary data.</text>
</comment>
<reference evidence="1" key="1">
    <citation type="submission" date="2022-09" db="EMBL/GenBank/DDBJ databases">
        <title>Intensive care unit water sources are persistently colonized with multi-drug resistant bacteria and are the site of extensive horizontal gene transfer of antibiotic resistance genes.</title>
        <authorList>
            <person name="Diorio-Toth L."/>
        </authorList>
    </citation>
    <scope>NUCLEOTIDE SEQUENCE</scope>
    <source>
        <strain evidence="1">GD03782</strain>
    </source>
</reference>
<evidence type="ECO:0000313" key="2">
    <source>
        <dbReference type="Proteomes" id="UP001160882"/>
    </source>
</evidence>
<dbReference type="Proteomes" id="UP001160882">
    <property type="component" value="Unassembled WGS sequence"/>
</dbReference>
<dbReference type="EMBL" id="JAOCGG010000021">
    <property type="protein sequence ID" value="MDH1631005.1"/>
    <property type="molecule type" value="Genomic_DNA"/>
</dbReference>
<protein>
    <submittedName>
        <fullName evidence="1">Heme acquisition protein HasA</fullName>
    </submittedName>
</protein>
<gene>
    <name evidence="1" type="ORF">N5I14_12205</name>
</gene>
<dbReference type="Pfam" id="PF06438">
    <property type="entry name" value="HasA"/>
    <property type="match status" value="1"/>
</dbReference>
<dbReference type="InterPro" id="IPR036912">
    <property type="entry name" value="HasA_haem-bd_sf"/>
</dbReference>
<evidence type="ECO:0000313" key="1">
    <source>
        <dbReference type="EMBL" id="MDH1631005.1"/>
    </source>
</evidence>
<name>A0AA42RX26_9PSED</name>
<dbReference type="InterPro" id="IPR010495">
    <property type="entry name" value="HasA_haem-bd"/>
</dbReference>
<dbReference type="RefSeq" id="WP_280081999.1">
    <property type="nucleotide sequence ID" value="NZ_JAOCGG010000021.1"/>
</dbReference>
<organism evidence="1 2">
    <name type="scientific">Pseudomonas mosselii</name>
    <dbReference type="NCBI Taxonomy" id="78327"/>
    <lineage>
        <taxon>Bacteria</taxon>
        <taxon>Pseudomonadati</taxon>
        <taxon>Pseudomonadota</taxon>
        <taxon>Gammaproteobacteria</taxon>
        <taxon>Pseudomonadales</taxon>
        <taxon>Pseudomonadaceae</taxon>
        <taxon>Pseudomonas</taxon>
    </lineage>
</organism>
<sequence>MSLTISFEPYFAPATLDDYLAFWRQGFDPQGNGGVSIPAYVSGAGAGTTWFAHGNPGSEYGVLLHGEGQGTQFSFSTPEALRAYGQLDSVTLGATVTGGSGSPLTFMDYGVRFAGLDLSAAAQSALADNQVHQVAEGLLRGDTSALETVLDRLLADYGVSTDDTFEVVGLALAAGPHAAAFAQAVGVPVALEEVALAA</sequence>